<sequence length="67" mass="7610">MAPKILGKPPDIQYTENTISRVSFRDPARFKCLNFKLNTTRYGYTPTQVIAKGIVPDLTPPAYRIPQ</sequence>
<gene>
    <name evidence="1" type="ORF">SNE40_014390</name>
</gene>
<reference evidence="1 2" key="1">
    <citation type="submission" date="2024-01" db="EMBL/GenBank/DDBJ databases">
        <title>The genome of the rayed Mediterranean limpet Patella caerulea (Linnaeus, 1758).</title>
        <authorList>
            <person name="Anh-Thu Weber A."/>
            <person name="Halstead-Nussloch G."/>
        </authorList>
    </citation>
    <scope>NUCLEOTIDE SEQUENCE [LARGE SCALE GENOMIC DNA]</scope>
    <source>
        <strain evidence="1">AATW-2023a</strain>
        <tissue evidence="1">Whole specimen</tissue>
    </source>
</reference>
<keyword evidence="2" id="KW-1185">Reference proteome</keyword>
<dbReference type="AlphaFoldDB" id="A0AAN8PT00"/>
<accession>A0AAN8PT00</accession>
<evidence type="ECO:0000313" key="2">
    <source>
        <dbReference type="Proteomes" id="UP001347796"/>
    </source>
</evidence>
<dbReference type="Proteomes" id="UP001347796">
    <property type="component" value="Unassembled WGS sequence"/>
</dbReference>
<name>A0AAN8PT00_PATCE</name>
<comment type="caution">
    <text evidence="1">The sequence shown here is derived from an EMBL/GenBank/DDBJ whole genome shotgun (WGS) entry which is preliminary data.</text>
</comment>
<protein>
    <submittedName>
        <fullName evidence="1">Uncharacterized protein</fullName>
    </submittedName>
</protein>
<evidence type="ECO:0000313" key="1">
    <source>
        <dbReference type="EMBL" id="KAK6176025.1"/>
    </source>
</evidence>
<organism evidence="1 2">
    <name type="scientific">Patella caerulea</name>
    <name type="common">Rayed Mediterranean limpet</name>
    <dbReference type="NCBI Taxonomy" id="87958"/>
    <lineage>
        <taxon>Eukaryota</taxon>
        <taxon>Metazoa</taxon>
        <taxon>Spiralia</taxon>
        <taxon>Lophotrochozoa</taxon>
        <taxon>Mollusca</taxon>
        <taxon>Gastropoda</taxon>
        <taxon>Patellogastropoda</taxon>
        <taxon>Patelloidea</taxon>
        <taxon>Patellidae</taxon>
        <taxon>Patella</taxon>
    </lineage>
</organism>
<proteinExistence type="predicted"/>
<dbReference type="EMBL" id="JAZGQO010000010">
    <property type="protein sequence ID" value="KAK6176025.1"/>
    <property type="molecule type" value="Genomic_DNA"/>
</dbReference>